<dbReference type="HAMAP" id="MF_01161">
    <property type="entry name" value="tRNA_Ile_lys_synt"/>
    <property type="match status" value="1"/>
</dbReference>
<comment type="catalytic activity">
    <reaction evidence="6 7">
        <text>cytidine(34) in tRNA(Ile2) + L-lysine + ATP = lysidine(34) in tRNA(Ile2) + AMP + diphosphate + H(+)</text>
        <dbReference type="Rhea" id="RHEA:43744"/>
        <dbReference type="Rhea" id="RHEA-COMP:10625"/>
        <dbReference type="Rhea" id="RHEA-COMP:10670"/>
        <dbReference type="ChEBI" id="CHEBI:15378"/>
        <dbReference type="ChEBI" id="CHEBI:30616"/>
        <dbReference type="ChEBI" id="CHEBI:32551"/>
        <dbReference type="ChEBI" id="CHEBI:33019"/>
        <dbReference type="ChEBI" id="CHEBI:82748"/>
        <dbReference type="ChEBI" id="CHEBI:83665"/>
        <dbReference type="ChEBI" id="CHEBI:456215"/>
        <dbReference type="EC" id="6.3.4.19"/>
    </reaction>
</comment>
<evidence type="ECO:0000256" key="7">
    <source>
        <dbReference type="HAMAP-Rule" id="MF_01161"/>
    </source>
</evidence>
<comment type="similarity">
    <text evidence="7">Belongs to the tRNA(Ile)-lysidine synthase family.</text>
</comment>
<dbReference type="SUPFAM" id="SSF82829">
    <property type="entry name" value="MesJ substrate recognition domain-like"/>
    <property type="match status" value="1"/>
</dbReference>
<dbReference type="Proteomes" id="UP000280344">
    <property type="component" value="Chromosome"/>
</dbReference>
<dbReference type="GO" id="GO:0005524">
    <property type="term" value="F:ATP binding"/>
    <property type="evidence" value="ECO:0007669"/>
    <property type="project" value="UniProtKB-UniRule"/>
</dbReference>
<gene>
    <name evidence="7 10" type="primary">tilS</name>
    <name evidence="10" type="ORF">EJ997_07675</name>
</gene>
<proteinExistence type="inferred from homology"/>
<dbReference type="GO" id="GO:0006400">
    <property type="term" value="P:tRNA modification"/>
    <property type="evidence" value="ECO:0007669"/>
    <property type="project" value="UniProtKB-UniRule"/>
</dbReference>
<evidence type="ECO:0000256" key="6">
    <source>
        <dbReference type="ARBA" id="ARBA00048539"/>
    </source>
</evidence>
<dbReference type="AlphaFoldDB" id="A0A3Q9G767"/>
<comment type="subcellular location">
    <subcellularLocation>
        <location evidence="7">Cytoplasm</location>
    </subcellularLocation>
</comment>
<evidence type="ECO:0000256" key="2">
    <source>
        <dbReference type="ARBA" id="ARBA00022598"/>
    </source>
</evidence>
<evidence type="ECO:0000256" key="4">
    <source>
        <dbReference type="ARBA" id="ARBA00022741"/>
    </source>
</evidence>
<dbReference type="EC" id="6.3.4.19" evidence="7"/>
<feature type="domain" description="tRNA(Ile)-lysidine synthase substrate-binding" evidence="9">
    <location>
        <begin position="271"/>
        <end position="331"/>
    </location>
</feature>
<evidence type="ECO:0000313" key="11">
    <source>
        <dbReference type="Proteomes" id="UP000280344"/>
    </source>
</evidence>
<keyword evidence="11" id="KW-1185">Reference proteome</keyword>
<dbReference type="CDD" id="cd01992">
    <property type="entry name" value="TilS_N"/>
    <property type="match status" value="1"/>
</dbReference>
<feature type="binding site" evidence="7">
    <location>
        <begin position="32"/>
        <end position="37"/>
    </location>
    <ligand>
        <name>ATP</name>
        <dbReference type="ChEBI" id="CHEBI:30616"/>
    </ligand>
</feature>
<keyword evidence="1 7" id="KW-0963">Cytoplasm</keyword>
<dbReference type="EMBL" id="CP034593">
    <property type="protein sequence ID" value="AZQ77229.1"/>
    <property type="molecule type" value="Genomic_DNA"/>
</dbReference>
<dbReference type="OrthoDB" id="5244702at2"/>
<dbReference type="InterPro" id="IPR012795">
    <property type="entry name" value="tRNA_Ile_lys_synt_N"/>
</dbReference>
<dbReference type="GO" id="GO:0005737">
    <property type="term" value="C:cytoplasm"/>
    <property type="evidence" value="ECO:0007669"/>
    <property type="project" value="UniProtKB-SubCell"/>
</dbReference>
<dbReference type="PANTHER" id="PTHR43033:SF1">
    <property type="entry name" value="TRNA(ILE)-LYSIDINE SYNTHASE-RELATED"/>
    <property type="match status" value="1"/>
</dbReference>
<keyword evidence="5 7" id="KW-0067">ATP-binding</keyword>
<dbReference type="InterPro" id="IPR015262">
    <property type="entry name" value="tRNA_Ile_lys_synt_subst-bd"/>
</dbReference>
<dbReference type="RefSeq" id="WP_126704033.1">
    <property type="nucleotide sequence ID" value="NZ_CP034593.1"/>
</dbReference>
<dbReference type="KEGG" id="flh:EJ997_07675"/>
<reference evidence="10 11" key="1">
    <citation type="submission" date="2018-12" db="EMBL/GenBank/DDBJ databases">
        <title>Complete genome sequence of Flaviflexus sp. H23T48.</title>
        <authorList>
            <person name="Bae J.-W."/>
            <person name="Lee J.-Y."/>
        </authorList>
    </citation>
    <scope>NUCLEOTIDE SEQUENCE [LARGE SCALE GENOMIC DNA]</scope>
    <source>
        <strain evidence="10 11">H23T48</strain>
    </source>
</reference>
<comment type="function">
    <text evidence="7">Ligates lysine onto the cytidine present at position 34 of the AUA codon-specific tRNA(Ile) that contains the anticodon CAU, in an ATP-dependent manner. Cytidine is converted to lysidine, thus changing the amino acid specificity of the tRNA from methionine to isoleucine.</text>
</comment>
<dbReference type="NCBIfam" id="TIGR02432">
    <property type="entry name" value="lysidine_TilS_N"/>
    <property type="match status" value="1"/>
</dbReference>
<keyword evidence="2 7" id="KW-0436">Ligase</keyword>
<dbReference type="PANTHER" id="PTHR43033">
    <property type="entry name" value="TRNA(ILE)-LYSIDINE SYNTHASE-RELATED"/>
    <property type="match status" value="1"/>
</dbReference>
<sequence length="339" mass="36532">MDRPRAVLAARQAVRAVLTTVPAGSRMIVACSGGSDSLALALALAAEAPRAAIIPSLLTVDHGILPGSAGRAEQLVERMSQYLPSRSVRIDAGGEDGPEGSARAARYRALAEEARRFGNPSRGPALVLLGHTMDDQAETVLMGLGRGSGPRSIAGMRPVGLLPGTEDVPAARPLLGLTREDLQQACRQWGEQWWDDPSNRAEGPWRTASGEPLRRAAIRDYVLPELSAALGQDVREPLARTAELLREDLDYLDKVAEEALEDCRDGDELLLETLRGQPVPVRTRVVRLWLLEQGARAGELTSTHVRGVTRLLEAETGKGIDVPGLRASRTRHSLKRAVE</sequence>
<evidence type="ECO:0000313" key="10">
    <source>
        <dbReference type="EMBL" id="AZQ77229.1"/>
    </source>
</evidence>
<evidence type="ECO:0000256" key="1">
    <source>
        <dbReference type="ARBA" id="ARBA00022490"/>
    </source>
</evidence>
<dbReference type="GO" id="GO:0032267">
    <property type="term" value="F:tRNA(Ile)-lysidine synthase activity"/>
    <property type="evidence" value="ECO:0007669"/>
    <property type="project" value="UniProtKB-EC"/>
</dbReference>
<organism evidence="10 11">
    <name type="scientific">Flaviflexus ciconiae</name>
    <dbReference type="NCBI Taxonomy" id="2496867"/>
    <lineage>
        <taxon>Bacteria</taxon>
        <taxon>Bacillati</taxon>
        <taxon>Actinomycetota</taxon>
        <taxon>Actinomycetes</taxon>
        <taxon>Actinomycetales</taxon>
        <taxon>Actinomycetaceae</taxon>
        <taxon>Flaviflexus</taxon>
    </lineage>
</organism>
<dbReference type="InterPro" id="IPR012094">
    <property type="entry name" value="tRNA_Ile_lys_synt"/>
</dbReference>
<feature type="domain" description="tRNA(Ile)-lysidine/2-thiocytidine synthase N-terminal" evidence="8">
    <location>
        <begin position="27"/>
        <end position="201"/>
    </location>
</feature>
<evidence type="ECO:0000256" key="5">
    <source>
        <dbReference type="ARBA" id="ARBA00022840"/>
    </source>
</evidence>
<dbReference type="Pfam" id="PF09179">
    <property type="entry name" value="TilS"/>
    <property type="match status" value="1"/>
</dbReference>
<protein>
    <recommendedName>
        <fullName evidence="7">tRNA(Ile)-lysidine synthase</fullName>
        <ecNumber evidence="7">6.3.4.19</ecNumber>
    </recommendedName>
    <alternativeName>
        <fullName evidence="7">tRNA(Ile)-2-lysyl-cytidine synthase</fullName>
    </alternativeName>
    <alternativeName>
        <fullName evidence="7">tRNA(Ile)-lysidine synthetase</fullName>
    </alternativeName>
</protein>
<accession>A0A3Q9G767</accession>
<dbReference type="Gene3D" id="1.20.59.20">
    <property type="match status" value="1"/>
</dbReference>
<dbReference type="InterPro" id="IPR011063">
    <property type="entry name" value="TilS/TtcA_N"/>
</dbReference>
<dbReference type="Pfam" id="PF01171">
    <property type="entry name" value="ATP_bind_3"/>
    <property type="match status" value="1"/>
</dbReference>
<evidence type="ECO:0000256" key="3">
    <source>
        <dbReference type="ARBA" id="ARBA00022694"/>
    </source>
</evidence>
<evidence type="ECO:0000259" key="9">
    <source>
        <dbReference type="Pfam" id="PF09179"/>
    </source>
</evidence>
<dbReference type="Gene3D" id="3.40.50.620">
    <property type="entry name" value="HUPs"/>
    <property type="match status" value="1"/>
</dbReference>
<dbReference type="InterPro" id="IPR014729">
    <property type="entry name" value="Rossmann-like_a/b/a_fold"/>
</dbReference>
<comment type="domain">
    <text evidence="7">The N-terminal region contains the highly conserved SGGXDS motif, predicted to be a P-loop motif involved in ATP binding.</text>
</comment>
<name>A0A3Q9G767_9ACTO</name>
<dbReference type="SUPFAM" id="SSF52402">
    <property type="entry name" value="Adenine nucleotide alpha hydrolases-like"/>
    <property type="match status" value="1"/>
</dbReference>
<keyword evidence="3 7" id="KW-0819">tRNA processing</keyword>
<keyword evidence="4 7" id="KW-0547">Nucleotide-binding</keyword>
<evidence type="ECO:0000259" key="8">
    <source>
        <dbReference type="Pfam" id="PF01171"/>
    </source>
</evidence>